<evidence type="ECO:0000313" key="3">
    <source>
        <dbReference type="Proteomes" id="UP000248553"/>
    </source>
</evidence>
<dbReference type="AlphaFoldDB" id="A0A328BV76"/>
<feature type="transmembrane region" description="Helical" evidence="1">
    <location>
        <begin position="149"/>
        <end position="177"/>
    </location>
</feature>
<evidence type="ECO:0000313" key="2">
    <source>
        <dbReference type="EMBL" id="RAK70595.1"/>
    </source>
</evidence>
<sequence>MTAFLPEPWLFRGLRWLALAQYVAAGLGLALNLLFGLWDAGPAHHDLVFVTLQANSRAQGQLSTAETSPGAARPTHYLVEKSSQHRLIYHEPSAAKRVALALLGVKNSSLGRSSLGILLFAMLAGRLLYHMLRDMRLDTPFTDANARRIRWLGLLALGIDAYEFLALKALQALVPAISLGDERLGTVTRYIILDPAMGGWGSWKFGLLLLVIATIYQRGVEMAREAELTI</sequence>
<organism evidence="2 3">
    <name type="scientific">Hymenobacter edaphi</name>
    <dbReference type="NCBI Taxonomy" id="2211146"/>
    <lineage>
        <taxon>Bacteria</taxon>
        <taxon>Pseudomonadati</taxon>
        <taxon>Bacteroidota</taxon>
        <taxon>Cytophagia</taxon>
        <taxon>Cytophagales</taxon>
        <taxon>Hymenobacteraceae</taxon>
        <taxon>Hymenobacter</taxon>
    </lineage>
</organism>
<feature type="transmembrane region" description="Helical" evidence="1">
    <location>
        <begin position="197"/>
        <end position="216"/>
    </location>
</feature>
<dbReference type="RefSeq" id="WP_111477345.1">
    <property type="nucleotide sequence ID" value="NZ_QHKM01000001.1"/>
</dbReference>
<gene>
    <name evidence="2" type="ORF">DLM85_07115</name>
</gene>
<proteinExistence type="predicted"/>
<protein>
    <recommendedName>
        <fullName evidence="4">DUF2975 domain-containing protein</fullName>
    </recommendedName>
</protein>
<keyword evidence="1" id="KW-1133">Transmembrane helix</keyword>
<keyword evidence="3" id="KW-1185">Reference proteome</keyword>
<evidence type="ECO:0000256" key="1">
    <source>
        <dbReference type="SAM" id="Phobius"/>
    </source>
</evidence>
<reference evidence="3" key="1">
    <citation type="submission" date="2018-05" db="EMBL/GenBank/DDBJ databases">
        <authorList>
            <person name="Nie L."/>
        </authorList>
    </citation>
    <scope>NUCLEOTIDE SEQUENCE [LARGE SCALE GENOMIC DNA]</scope>
    <source>
        <strain evidence="3">NL</strain>
    </source>
</reference>
<dbReference type="InterPro" id="IPR021354">
    <property type="entry name" value="DUF2975"/>
</dbReference>
<comment type="caution">
    <text evidence="2">The sequence shown here is derived from an EMBL/GenBank/DDBJ whole genome shotgun (WGS) entry which is preliminary data.</text>
</comment>
<dbReference type="Pfam" id="PF11188">
    <property type="entry name" value="DUF2975"/>
    <property type="match status" value="1"/>
</dbReference>
<name>A0A328BV76_9BACT</name>
<dbReference type="EMBL" id="QHKM01000001">
    <property type="protein sequence ID" value="RAK70595.1"/>
    <property type="molecule type" value="Genomic_DNA"/>
</dbReference>
<accession>A0A328BV76</accession>
<dbReference type="Proteomes" id="UP000248553">
    <property type="component" value="Unassembled WGS sequence"/>
</dbReference>
<keyword evidence="1" id="KW-0812">Transmembrane</keyword>
<evidence type="ECO:0008006" key="4">
    <source>
        <dbReference type="Google" id="ProtNLM"/>
    </source>
</evidence>
<dbReference type="OrthoDB" id="663192at2"/>
<keyword evidence="1" id="KW-0472">Membrane</keyword>
<feature type="transmembrane region" description="Helical" evidence="1">
    <location>
        <begin position="110"/>
        <end position="129"/>
    </location>
</feature>
<feature type="transmembrane region" description="Helical" evidence="1">
    <location>
        <begin position="16"/>
        <end position="38"/>
    </location>
</feature>